<comment type="caution">
    <text evidence="1">The sequence shown here is derived from an EMBL/GenBank/DDBJ whole genome shotgun (WGS) entry which is preliminary data.</text>
</comment>
<evidence type="ECO:0000313" key="2">
    <source>
        <dbReference type="Proteomes" id="UP000325141"/>
    </source>
</evidence>
<keyword evidence="2" id="KW-1185">Reference proteome</keyword>
<organism evidence="1 2">
    <name type="scientific">Paenimyroides baculatum</name>
    <dbReference type="NCBI Taxonomy" id="2608000"/>
    <lineage>
        <taxon>Bacteria</taxon>
        <taxon>Pseudomonadati</taxon>
        <taxon>Bacteroidota</taxon>
        <taxon>Flavobacteriia</taxon>
        <taxon>Flavobacteriales</taxon>
        <taxon>Flavobacteriaceae</taxon>
        <taxon>Paenimyroides</taxon>
    </lineage>
</organism>
<reference evidence="1 2" key="1">
    <citation type="submission" date="2019-09" db="EMBL/GenBank/DDBJ databases">
        <title>Genome sequence and assembly of Flavobacterium sp.</title>
        <authorList>
            <person name="Chhetri G."/>
        </authorList>
    </citation>
    <scope>NUCLEOTIDE SEQUENCE [LARGE SCALE GENOMIC DNA]</scope>
    <source>
        <strain evidence="1 2">SNL9</strain>
    </source>
</reference>
<dbReference type="RefSeq" id="WP_150013254.1">
    <property type="nucleotide sequence ID" value="NZ_VWSG01000008.1"/>
</dbReference>
<evidence type="ECO:0000313" key="1">
    <source>
        <dbReference type="EMBL" id="KAA5533896.1"/>
    </source>
</evidence>
<name>A0A5M6CFS9_9FLAO</name>
<protein>
    <submittedName>
        <fullName evidence="1">Uncharacterized protein</fullName>
    </submittedName>
</protein>
<dbReference type="AlphaFoldDB" id="A0A5M6CFS9"/>
<gene>
    <name evidence="1" type="ORF">F0460_11215</name>
</gene>
<accession>A0A5M6CFS9</accession>
<dbReference type="EMBL" id="VWSG01000008">
    <property type="protein sequence ID" value="KAA5533896.1"/>
    <property type="molecule type" value="Genomic_DNA"/>
</dbReference>
<dbReference type="Proteomes" id="UP000325141">
    <property type="component" value="Unassembled WGS sequence"/>
</dbReference>
<sequence>MIIKYLLKVSQNPKLDGFKNSPLSIEEIEKLKKNTIKEKNFLKLLENIYFLLEILIILPLMI</sequence>
<proteinExistence type="predicted"/>